<feature type="signal peptide" evidence="6">
    <location>
        <begin position="1"/>
        <end position="15"/>
    </location>
</feature>
<keyword evidence="4 6" id="KW-0732">Signal</keyword>
<dbReference type="EMBL" id="CAWUPB010001009">
    <property type="protein sequence ID" value="CAK7336877.1"/>
    <property type="molecule type" value="Genomic_DNA"/>
</dbReference>
<evidence type="ECO:0000256" key="3">
    <source>
        <dbReference type="ARBA" id="ARBA00022525"/>
    </source>
</evidence>
<keyword evidence="3" id="KW-0964">Secreted</keyword>
<protein>
    <submittedName>
        <fullName evidence="7">Uncharacterized protein</fullName>
    </submittedName>
</protein>
<comment type="subcellular location">
    <subcellularLocation>
        <location evidence="1">Secreted</location>
        <location evidence="1">Extracellular space</location>
        <location evidence="1">Apoplast</location>
    </subcellularLocation>
</comment>
<keyword evidence="8" id="KW-1185">Reference proteome</keyword>
<comment type="similarity">
    <text evidence="5">Belongs to the EXORDIUM family.</text>
</comment>
<dbReference type="AlphaFoldDB" id="A0AAV1RKY3"/>
<accession>A0AAV1RKY3</accession>
<evidence type="ECO:0000256" key="4">
    <source>
        <dbReference type="ARBA" id="ARBA00022729"/>
    </source>
</evidence>
<evidence type="ECO:0000313" key="7">
    <source>
        <dbReference type="EMBL" id="CAK7336877.1"/>
    </source>
</evidence>
<dbReference type="InterPro" id="IPR006766">
    <property type="entry name" value="EXORDIUM-like"/>
</dbReference>
<evidence type="ECO:0000313" key="8">
    <source>
        <dbReference type="Proteomes" id="UP001314170"/>
    </source>
</evidence>
<evidence type="ECO:0000256" key="5">
    <source>
        <dbReference type="ARBA" id="ARBA00023591"/>
    </source>
</evidence>
<proteinExistence type="inferred from homology"/>
<dbReference type="Pfam" id="PF04674">
    <property type="entry name" value="Phi_1"/>
    <property type="match status" value="1"/>
</dbReference>
<keyword evidence="2" id="KW-0052">Apoplast</keyword>
<comment type="caution">
    <text evidence="7">The sequence shown here is derived from an EMBL/GenBank/DDBJ whole genome shotgun (WGS) entry which is preliminary data.</text>
</comment>
<dbReference type="Proteomes" id="UP001314170">
    <property type="component" value="Unassembled WGS sequence"/>
</dbReference>
<evidence type="ECO:0000256" key="2">
    <source>
        <dbReference type="ARBA" id="ARBA00022523"/>
    </source>
</evidence>
<reference evidence="7 8" key="1">
    <citation type="submission" date="2024-01" db="EMBL/GenBank/DDBJ databases">
        <authorList>
            <person name="Waweru B."/>
        </authorList>
    </citation>
    <scope>NUCLEOTIDE SEQUENCE [LARGE SCALE GENOMIC DNA]</scope>
</reference>
<organism evidence="7 8">
    <name type="scientific">Dovyalis caffra</name>
    <dbReference type="NCBI Taxonomy" id="77055"/>
    <lineage>
        <taxon>Eukaryota</taxon>
        <taxon>Viridiplantae</taxon>
        <taxon>Streptophyta</taxon>
        <taxon>Embryophyta</taxon>
        <taxon>Tracheophyta</taxon>
        <taxon>Spermatophyta</taxon>
        <taxon>Magnoliopsida</taxon>
        <taxon>eudicotyledons</taxon>
        <taxon>Gunneridae</taxon>
        <taxon>Pentapetalae</taxon>
        <taxon>rosids</taxon>
        <taxon>fabids</taxon>
        <taxon>Malpighiales</taxon>
        <taxon>Salicaceae</taxon>
        <taxon>Flacourtieae</taxon>
        <taxon>Dovyalis</taxon>
    </lineage>
</organism>
<evidence type="ECO:0000256" key="6">
    <source>
        <dbReference type="SAM" id="SignalP"/>
    </source>
</evidence>
<gene>
    <name evidence="7" type="ORF">DCAF_LOCUS11900</name>
</gene>
<dbReference type="PANTHER" id="PTHR31279:SF66">
    <property type="entry name" value="PHOSPHATE-RESPONSIVE 1 FAMILY PROTEIN"/>
    <property type="match status" value="1"/>
</dbReference>
<feature type="chain" id="PRO_5043606563" evidence="6">
    <location>
        <begin position="16"/>
        <end position="90"/>
    </location>
</feature>
<dbReference type="PANTHER" id="PTHR31279">
    <property type="entry name" value="PROTEIN EXORDIUM-LIKE 5"/>
    <property type="match status" value="1"/>
</dbReference>
<dbReference type="GO" id="GO:0048046">
    <property type="term" value="C:apoplast"/>
    <property type="evidence" value="ECO:0007669"/>
    <property type="project" value="UniProtKB-SubCell"/>
</dbReference>
<evidence type="ECO:0000256" key="1">
    <source>
        <dbReference type="ARBA" id="ARBA00004271"/>
    </source>
</evidence>
<sequence length="90" mass="9155">MMWVLMASLLVGTATNPFGNGYFQGPNEGPLKAASACPGAFGKGAHPGYAGDLLADSTTGAIYNARGVDGRKYVLPALFDPSTSTCSALV</sequence>
<name>A0AAV1RKY3_9ROSI</name>